<reference evidence="2" key="2">
    <citation type="submission" date="2020-05" db="UniProtKB">
        <authorList>
            <consortium name="EnsemblMetazoa"/>
        </authorList>
    </citation>
    <scope>IDENTIFICATION</scope>
    <source>
        <strain evidence="2">FAR1</strain>
    </source>
</reference>
<organism evidence="2 3">
    <name type="scientific">Anopheles farauti</name>
    <dbReference type="NCBI Taxonomy" id="69004"/>
    <lineage>
        <taxon>Eukaryota</taxon>
        <taxon>Metazoa</taxon>
        <taxon>Ecdysozoa</taxon>
        <taxon>Arthropoda</taxon>
        <taxon>Hexapoda</taxon>
        <taxon>Insecta</taxon>
        <taxon>Pterygota</taxon>
        <taxon>Neoptera</taxon>
        <taxon>Endopterygota</taxon>
        <taxon>Diptera</taxon>
        <taxon>Nematocera</taxon>
        <taxon>Culicoidea</taxon>
        <taxon>Culicidae</taxon>
        <taxon>Anophelinae</taxon>
        <taxon>Anopheles</taxon>
    </lineage>
</organism>
<feature type="transmembrane region" description="Helical" evidence="1">
    <location>
        <begin position="75"/>
        <end position="100"/>
    </location>
</feature>
<dbReference type="AlphaFoldDB" id="A0A182QDX1"/>
<dbReference type="EnsemblMetazoa" id="AFAF008193-RA">
    <property type="protein sequence ID" value="AFAF008193-PA"/>
    <property type="gene ID" value="AFAF008193"/>
</dbReference>
<name>A0A182QDX1_9DIPT</name>
<keyword evidence="3" id="KW-1185">Reference proteome</keyword>
<dbReference type="Proteomes" id="UP000075886">
    <property type="component" value="Unassembled WGS sequence"/>
</dbReference>
<dbReference type="EMBL" id="AXCN02001219">
    <property type="status" value="NOT_ANNOTATED_CDS"/>
    <property type="molecule type" value="Genomic_DNA"/>
</dbReference>
<keyword evidence="1" id="KW-0472">Membrane</keyword>
<evidence type="ECO:0000256" key="1">
    <source>
        <dbReference type="SAM" id="Phobius"/>
    </source>
</evidence>
<protein>
    <submittedName>
        <fullName evidence="2">Uncharacterized protein</fullName>
    </submittedName>
</protein>
<keyword evidence="1" id="KW-0812">Transmembrane</keyword>
<sequence length="108" mass="11663">MLLQHAQMQLELLLLAKKKIGVGPQAGLGCEALAAQVAVERAAFGALDLRIVVAQVLLQIRQLDKRAAAVRQMALNVLLIVMLQWAITGYKCAIVAQVLVGRIVLQVL</sequence>
<accession>A0A182QDX1</accession>
<keyword evidence="1" id="KW-1133">Transmembrane helix</keyword>
<evidence type="ECO:0000313" key="2">
    <source>
        <dbReference type="EnsemblMetazoa" id="AFAF008193-PA"/>
    </source>
</evidence>
<proteinExistence type="predicted"/>
<evidence type="ECO:0000313" key="3">
    <source>
        <dbReference type="Proteomes" id="UP000075886"/>
    </source>
</evidence>
<dbReference type="VEuPathDB" id="VectorBase:AFAF008193"/>
<reference evidence="3" key="1">
    <citation type="submission" date="2014-01" db="EMBL/GenBank/DDBJ databases">
        <title>The Genome Sequence of Anopheles farauti FAR1 (V2).</title>
        <authorList>
            <consortium name="The Broad Institute Genomics Platform"/>
            <person name="Neafsey D.E."/>
            <person name="Besansky N."/>
            <person name="Howell P."/>
            <person name="Walton C."/>
            <person name="Young S.K."/>
            <person name="Zeng Q."/>
            <person name="Gargeya S."/>
            <person name="Fitzgerald M."/>
            <person name="Haas B."/>
            <person name="Abouelleil A."/>
            <person name="Allen A.W."/>
            <person name="Alvarado L."/>
            <person name="Arachchi H.M."/>
            <person name="Berlin A.M."/>
            <person name="Chapman S.B."/>
            <person name="Gainer-Dewar J."/>
            <person name="Goldberg J."/>
            <person name="Griggs A."/>
            <person name="Gujja S."/>
            <person name="Hansen M."/>
            <person name="Howarth C."/>
            <person name="Imamovic A."/>
            <person name="Ireland A."/>
            <person name="Larimer J."/>
            <person name="McCowan C."/>
            <person name="Murphy C."/>
            <person name="Pearson M."/>
            <person name="Poon T.W."/>
            <person name="Priest M."/>
            <person name="Roberts A."/>
            <person name="Saif S."/>
            <person name="Shea T."/>
            <person name="Sisk P."/>
            <person name="Sykes S."/>
            <person name="Wortman J."/>
            <person name="Nusbaum C."/>
            <person name="Birren B."/>
        </authorList>
    </citation>
    <scope>NUCLEOTIDE SEQUENCE [LARGE SCALE GENOMIC DNA]</scope>
    <source>
        <strain evidence="3">FAR1</strain>
    </source>
</reference>